<organism evidence="2 3">
    <name type="scientific">Cannabis sativa</name>
    <name type="common">Hemp</name>
    <name type="synonym">Marijuana</name>
    <dbReference type="NCBI Taxonomy" id="3483"/>
    <lineage>
        <taxon>Eukaryota</taxon>
        <taxon>Viridiplantae</taxon>
        <taxon>Streptophyta</taxon>
        <taxon>Embryophyta</taxon>
        <taxon>Tracheophyta</taxon>
        <taxon>Spermatophyta</taxon>
        <taxon>Magnoliopsida</taxon>
        <taxon>eudicotyledons</taxon>
        <taxon>Gunneridae</taxon>
        <taxon>Pentapetalae</taxon>
        <taxon>rosids</taxon>
        <taxon>fabids</taxon>
        <taxon>Rosales</taxon>
        <taxon>Cannabaceae</taxon>
        <taxon>Cannabis</taxon>
    </lineage>
</organism>
<accession>A0A803PYQ1</accession>
<keyword evidence="3" id="KW-1185">Reference proteome</keyword>
<proteinExistence type="predicted"/>
<name>A0A803PYQ1_CANSA</name>
<dbReference type="Proteomes" id="UP000596661">
    <property type="component" value="Chromosome 6"/>
</dbReference>
<dbReference type="Gramene" id="evm.model.06.524">
    <property type="protein sequence ID" value="cds.evm.model.06.524"/>
    <property type="gene ID" value="evm.TU.06.524"/>
</dbReference>
<evidence type="ECO:0000313" key="3">
    <source>
        <dbReference type="Proteomes" id="UP000596661"/>
    </source>
</evidence>
<evidence type="ECO:0000256" key="1">
    <source>
        <dbReference type="SAM" id="MobiDB-lite"/>
    </source>
</evidence>
<feature type="region of interest" description="Disordered" evidence="1">
    <location>
        <begin position="77"/>
        <end position="111"/>
    </location>
</feature>
<feature type="compositionally biased region" description="Basic and acidic residues" evidence="1">
    <location>
        <begin position="101"/>
        <end position="111"/>
    </location>
</feature>
<evidence type="ECO:0000313" key="2">
    <source>
        <dbReference type="EnsemblPlants" id="cds.evm.model.06.524"/>
    </source>
</evidence>
<dbReference type="EnsemblPlants" id="evm.model.06.524">
    <property type="protein sequence ID" value="cds.evm.model.06.524"/>
    <property type="gene ID" value="evm.TU.06.524"/>
</dbReference>
<protein>
    <submittedName>
        <fullName evidence="2">Uncharacterized protein</fullName>
    </submittedName>
</protein>
<dbReference type="EMBL" id="UZAU01000566">
    <property type="status" value="NOT_ANNOTATED_CDS"/>
    <property type="molecule type" value="Genomic_DNA"/>
</dbReference>
<sequence>MIWLKKRRVCRRPLTLRGHLLVMNGRFFKRWWKAWRWLPWMSFINFGGLNPEANFDYLNENKEAYLSFCEAQKAKEDAKAASTNPPTDQENETLAAEDESDLYKELRTPAV</sequence>
<feature type="compositionally biased region" description="Acidic residues" evidence="1">
    <location>
        <begin position="89"/>
        <end position="100"/>
    </location>
</feature>
<dbReference type="AlphaFoldDB" id="A0A803PYQ1"/>
<reference evidence="2" key="1">
    <citation type="submission" date="2018-11" db="EMBL/GenBank/DDBJ databases">
        <authorList>
            <person name="Grassa J C."/>
        </authorList>
    </citation>
    <scope>NUCLEOTIDE SEQUENCE [LARGE SCALE GENOMIC DNA]</scope>
</reference>
<reference evidence="2" key="2">
    <citation type="submission" date="2021-03" db="UniProtKB">
        <authorList>
            <consortium name="EnsemblPlants"/>
        </authorList>
    </citation>
    <scope>IDENTIFICATION</scope>
</reference>